<protein>
    <submittedName>
        <fullName evidence="1">Uncharacterized protein</fullName>
    </submittedName>
</protein>
<accession>A0A8S5M9E2</accession>
<sequence length="33" mass="3706">MSQVPNLVARKGFTNSNIMIIKKDVSVPFMILN</sequence>
<dbReference type="EMBL" id="BK014849">
    <property type="protein sequence ID" value="DAD78695.1"/>
    <property type="molecule type" value="Genomic_DNA"/>
</dbReference>
<name>A0A8S5M9E2_9CAUD</name>
<reference evidence="1" key="1">
    <citation type="journal article" date="2021" name="Proc. Natl. Acad. Sci. U.S.A.">
        <title>A Catalog of Tens of Thousands of Viruses from Human Metagenomes Reveals Hidden Associations with Chronic Diseases.</title>
        <authorList>
            <person name="Tisza M.J."/>
            <person name="Buck C.B."/>
        </authorList>
    </citation>
    <scope>NUCLEOTIDE SEQUENCE</scope>
    <source>
        <strain evidence="1">CtB3v5</strain>
    </source>
</reference>
<organism evidence="1">
    <name type="scientific">Siphoviridae sp. ctB3v5</name>
    <dbReference type="NCBI Taxonomy" id="2826186"/>
    <lineage>
        <taxon>Viruses</taxon>
        <taxon>Duplodnaviria</taxon>
        <taxon>Heunggongvirae</taxon>
        <taxon>Uroviricota</taxon>
        <taxon>Caudoviricetes</taxon>
    </lineage>
</organism>
<proteinExistence type="predicted"/>
<evidence type="ECO:0000313" key="1">
    <source>
        <dbReference type="EMBL" id="DAD78695.1"/>
    </source>
</evidence>